<proteinExistence type="inferred from homology"/>
<dbReference type="AlphaFoldDB" id="A0A8J3Z238"/>
<keyword evidence="8" id="KW-1185">Reference proteome</keyword>
<dbReference type="Pfam" id="PF00398">
    <property type="entry name" value="RrnaAD"/>
    <property type="match status" value="1"/>
</dbReference>
<name>A0A8J3Z238_9ACTN</name>
<feature type="binding site" evidence="5">
    <location>
        <position position="67"/>
    </location>
    <ligand>
        <name>S-adenosyl-L-methionine</name>
        <dbReference type="ChEBI" id="CHEBI:59789"/>
    </ligand>
</feature>
<dbReference type="Gene3D" id="3.40.50.150">
    <property type="entry name" value="Vaccinia Virus protein VP39"/>
    <property type="match status" value="1"/>
</dbReference>
<dbReference type="EMBL" id="BOPG01000015">
    <property type="protein sequence ID" value="GIJ55217.1"/>
    <property type="molecule type" value="Genomic_DNA"/>
</dbReference>
<keyword evidence="4 5" id="KW-0694">RNA-binding</keyword>
<evidence type="ECO:0000313" key="8">
    <source>
        <dbReference type="Proteomes" id="UP000612585"/>
    </source>
</evidence>
<dbReference type="CDD" id="cd02440">
    <property type="entry name" value="AdoMet_MTases"/>
    <property type="match status" value="1"/>
</dbReference>
<keyword evidence="2 5" id="KW-0808">Transferase</keyword>
<feature type="binding site" evidence="5">
    <location>
        <position position="20"/>
    </location>
    <ligand>
        <name>S-adenosyl-L-methionine</name>
        <dbReference type="ChEBI" id="CHEBI:59789"/>
    </ligand>
</feature>
<evidence type="ECO:0000259" key="6">
    <source>
        <dbReference type="SMART" id="SM00650"/>
    </source>
</evidence>
<dbReference type="PANTHER" id="PTHR11727">
    <property type="entry name" value="DIMETHYLADENOSINE TRANSFERASE"/>
    <property type="match status" value="1"/>
</dbReference>
<dbReference type="InterPro" id="IPR029063">
    <property type="entry name" value="SAM-dependent_MTases_sf"/>
</dbReference>
<comment type="similarity">
    <text evidence="5">Belongs to the class I-like SAM-binding methyltransferase superfamily. rRNA adenine N(6)-methyltransferase family.</text>
</comment>
<evidence type="ECO:0000256" key="4">
    <source>
        <dbReference type="ARBA" id="ARBA00022884"/>
    </source>
</evidence>
<dbReference type="GO" id="GO:0000179">
    <property type="term" value="F:rRNA (adenine-N6,N6-)-dimethyltransferase activity"/>
    <property type="evidence" value="ECO:0007669"/>
    <property type="project" value="UniProtKB-UniRule"/>
</dbReference>
<organism evidence="7 8">
    <name type="scientific">Virgisporangium aurantiacum</name>
    <dbReference type="NCBI Taxonomy" id="175570"/>
    <lineage>
        <taxon>Bacteria</taxon>
        <taxon>Bacillati</taxon>
        <taxon>Actinomycetota</taxon>
        <taxon>Actinomycetes</taxon>
        <taxon>Micromonosporales</taxon>
        <taxon>Micromonosporaceae</taxon>
        <taxon>Virgisporangium</taxon>
    </lineage>
</organism>
<protein>
    <submittedName>
        <fullName evidence="7">23S rRNA (Adenine(2058)-N(6))-methyltransferase Erm(41)</fullName>
    </submittedName>
</protein>
<evidence type="ECO:0000256" key="1">
    <source>
        <dbReference type="ARBA" id="ARBA00022603"/>
    </source>
</evidence>
<reference evidence="7" key="1">
    <citation type="submission" date="2021-01" db="EMBL/GenBank/DDBJ databases">
        <title>Whole genome shotgun sequence of Virgisporangium aurantiacum NBRC 16421.</title>
        <authorList>
            <person name="Komaki H."/>
            <person name="Tamura T."/>
        </authorList>
    </citation>
    <scope>NUCLEOTIDE SEQUENCE</scope>
    <source>
        <strain evidence="7">NBRC 16421</strain>
    </source>
</reference>
<keyword evidence="1 5" id="KW-0489">Methyltransferase</keyword>
<feature type="binding site" evidence="5">
    <location>
        <position position="107"/>
    </location>
    <ligand>
        <name>S-adenosyl-L-methionine</name>
        <dbReference type="ChEBI" id="CHEBI:59789"/>
    </ligand>
</feature>
<dbReference type="SMART" id="SM00650">
    <property type="entry name" value="rADc"/>
    <property type="match status" value="1"/>
</dbReference>
<sequence length="192" mass="20524">MSAGQPVAPQGGSRRSWGWHPLTDRWATRVVADAGVRPGELVLDIGAGTGALTAPLVRAGARVLAVELHPGRADRLAVRFADAPVSVLRMDARDLRLPHRPFRVVASPPYGIGSALLRLLLARGSRLTAADLVLQRAVVRRWAADPGTAASGRAPGPTLNGRWTATVGKRLPRSAFRVPPQVDSDVLVIRRR</sequence>
<dbReference type="PROSITE" id="PS51689">
    <property type="entry name" value="SAM_RNA_A_N6_MT"/>
    <property type="match status" value="1"/>
</dbReference>
<evidence type="ECO:0000256" key="5">
    <source>
        <dbReference type="PROSITE-ProRule" id="PRU01026"/>
    </source>
</evidence>
<evidence type="ECO:0000256" key="3">
    <source>
        <dbReference type="ARBA" id="ARBA00022691"/>
    </source>
</evidence>
<feature type="binding site" evidence="5">
    <location>
        <position position="46"/>
    </location>
    <ligand>
        <name>S-adenosyl-L-methionine</name>
        <dbReference type="ChEBI" id="CHEBI:59789"/>
    </ligand>
</feature>
<keyword evidence="3 5" id="KW-0949">S-adenosyl-L-methionine</keyword>
<dbReference type="RefSeq" id="WP_203991732.1">
    <property type="nucleotide sequence ID" value="NZ_BOPG01000015.1"/>
</dbReference>
<dbReference type="SUPFAM" id="SSF53335">
    <property type="entry name" value="S-adenosyl-L-methionine-dependent methyltransferases"/>
    <property type="match status" value="1"/>
</dbReference>
<gene>
    <name evidence="7" type="ORF">Vau01_027330</name>
</gene>
<comment type="caution">
    <text evidence="7">The sequence shown here is derived from an EMBL/GenBank/DDBJ whole genome shotgun (WGS) entry which is preliminary data.</text>
</comment>
<accession>A0A8J3Z238</accession>
<feature type="domain" description="Ribosomal RNA adenine methylase transferase N-terminal" evidence="6">
    <location>
        <begin position="26"/>
        <end position="192"/>
    </location>
</feature>
<feature type="binding site" evidence="5">
    <location>
        <position position="91"/>
    </location>
    <ligand>
        <name>S-adenosyl-L-methionine</name>
        <dbReference type="ChEBI" id="CHEBI:59789"/>
    </ligand>
</feature>
<dbReference type="GO" id="GO:0003723">
    <property type="term" value="F:RNA binding"/>
    <property type="evidence" value="ECO:0007669"/>
    <property type="project" value="UniProtKB-UniRule"/>
</dbReference>
<dbReference type="PANTHER" id="PTHR11727:SF7">
    <property type="entry name" value="DIMETHYLADENOSINE TRANSFERASE-RELATED"/>
    <property type="match status" value="1"/>
</dbReference>
<dbReference type="Proteomes" id="UP000612585">
    <property type="component" value="Unassembled WGS sequence"/>
</dbReference>
<evidence type="ECO:0000313" key="7">
    <source>
        <dbReference type="EMBL" id="GIJ55217.1"/>
    </source>
</evidence>
<evidence type="ECO:0000256" key="2">
    <source>
        <dbReference type="ARBA" id="ARBA00022679"/>
    </source>
</evidence>
<feature type="binding site" evidence="5">
    <location>
        <position position="22"/>
    </location>
    <ligand>
        <name>S-adenosyl-L-methionine</name>
        <dbReference type="ChEBI" id="CHEBI:59789"/>
    </ligand>
</feature>
<dbReference type="InterPro" id="IPR001737">
    <property type="entry name" value="KsgA/Erm"/>
</dbReference>
<dbReference type="InterPro" id="IPR020598">
    <property type="entry name" value="rRNA_Ade_methylase_Trfase_N"/>
</dbReference>